<dbReference type="AlphaFoldDB" id="A0A9D9ISP6"/>
<reference evidence="1" key="1">
    <citation type="submission" date="2020-10" db="EMBL/GenBank/DDBJ databases">
        <authorList>
            <person name="Gilroy R."/>
        </authorList>
    </citation>
    <scope>NUCLEOTIDE SEQUENCE</scope>
    <source>
        <strain evidence="1">2478</strain>
    </source>
</reference>
<gene>
    <name evidence="1" type="ORF">IAB80_00460</name>
</gene>
<protein>
    <submittedName>
        <fullName evidence="1">DUF3244 domain-containing protein</fullName>
    </submittedName>
</protein>
<dbReference type="Gene3D" id="2.60.40.3080">
    <property type="match status" value="1"/>
</dbReference>
<name>A0A9D9ISP6_9BACT</name>
<dbReference type="EMBL" id="JADILZ010000009">
    <property type="protein sequence ID" value="MBO8477369.1"/>
    <property type="molecule type" value="Genomic_DNA"/>
</dbReference>
<proteinExistence type="predicted"/>
<reference evidence="1" key="2">
    <citation type="journal article" date="2021" name="PeerJ">
        <title>Extensive microbial diversity within the chicken gut microbiome revealed by metagenomics and culture.</title>
        <authorList>
            <person name="Gilroy R."/>
            <person name="Ravi A."/>
            <person name="Getino M."/>
            <person name="Pursley I."/>
            <person name="Horton D.L."/>
            <person name="Alikhan N.F."/>
            <person name="Baker D."/>
            <person name="Gharbi K."/>
            <person name="Hall N."/>
            <person name="Watson M."/>
            <person name="Adriaenssens E.M."/>
            <person name="Foster-Nyarko E."/>
            <person name="Jarju S."/>
            <person name="Secka A."/>
            <person name="Antonio M."/>
            <person name="Oren A."/>
            <person name="Chaudhuri R.R."/>
            <person name="La Ragione R."/>
            <person name="Hildebrand F."/>
            <person name="Pallen M.J."/>
        </authorList>
    </citation>
    <scope>NUCLEOTIDE SEQUENCE</scope>
    <source>
        <strain evidence="1">2478</strain>
    </source>
</reference>
<evidence type="ECO:0000313" key="1">
    <source>
        <dbReference type="EMBL" id="MBO8477369.1"/>
    </source>
</evidence>
<organism evidence="1 2">
    <name type="scientific">Candidatus Cryptobacteroides excrementipullorum</name>
    <dbReference type="NCBI Taxonomy" id="2840761"/>
    <lineage>
        <taxon>Bacteria</taxon>
        <taxon>Pseudomonadati</taxon>
        <taxon>Bacteroidota</taxon>
        <taxon>Bacteroidia</taxon>
        <taxon>Bacteroidales</taxon>
        <taxon>Candidatus Cryptobacteroides</taxon>
    </lineage>
</organism>
<accession>A0A9D9ISP6</accession>
<evidence type="ECO:0000313" key="2">
    <source>
        <dbReference type="Proteomes" id="UP000823771"/>
    </source>
</evidence>
<comment type="caution">
    <text evidence="1">The sequence shown here is derived from an EMBL/GenBank/DDBJ whole genome shotgun (WGS) entry which is preliminary data.</text>
</comment>
<sequence length="94" mass="10065">MEPSITKTQPRSAGLVPVECLYNGMDQTVSITYLEDIGSVSVTVTNRFTGEAFAGFCDSSEGTSVIQTTGSAGDYHIFIEAEGGIMYEGDFHVE</sequence>
<dbReference type="Proteomes" id="UP000823771">
    <property type="component" value="Unassembled WGS sequence"/>
</dbReference>